<dbReference type="GO" id="GO:0000124">
    <property type="term" value="C:SAGA complex"/>
    <property type="evidence" value="ECO:0007669"/>
    <property type="project" value="UniProtKB-UniRule"/>
</dbReference>
<evidence type="ECO:0000256" key="1">
    <source>
        <dbReference type="ARBA" id="ARBA00022853"/>
    </source>
</evidence>
<comment type="subcellular location">
    <subcellularLocation>
        <location evidence="3">Nucleus</location>
        <location evidence="3">Nucleoplasm</location>
    </subcellularLocation>
    <subcellularLocation>
        <location evidence="3">Cytoplasm</location>
        <location evidence="3">P-body</location>
    </subcellularLocation>
</comment>
<dbReference type="GO" id="GO:0006406">
    <property type="term" value="P:mRNA export from nucleus"/>
    <property type="evidence" value="ECO:0007669"/>
    <property type="project" value="UniProtKB-UniRule"/>
</dbReference>
<keyword evidence="3" id="KW-0963">Cytoplasm</keyword>
<dbReference type="InterPro" id="IPR038212">
    <property type="entry name" value="TF_EnY2_sf"/>
</dbReference>
<comment type="similarity">
    <text evidence="3">Belongs to the ENY2 family.</text>
</comment>
<dbReference type="PANTHER" id="PTHR12514">
    <property type="entry name" value="ENHANCER OF YELLOW 2 TRANSCRIPTION FACTOR"/>
    <property type="match status" value="1"/>
</dbReference>
<keyword evidence="3" id="KW-0804">Transcription</keyword>
<evidence type="ECO:0000313" key="5">
    <source>
        <dbReference type="Proteomes" id="UP000190831"/>
    </source>
</evidence>
<evidence type="ECO:0000313" key="4">
    <source>
        <dbReference type="EMBL" id="SCW01282.1"/>
    </source>
</evidence>
<dbReference type="GO" id="GO:0005654">
    <property type="term" value="C:nucleoplasm"/>
    <property type="evidence" value="ECO:0007669"/>
    <property type="project" value="UniProtKB-SubCell"/>
</dbReference>
<name>A0A1G4MBP0_LACFM</name>
<dbReference type="GO" id="GO:0006368">
    <property type="term" value="P:transcription elongation by RNA polymerase II"/>
    <property type="evidence" value="ECO:0007669"/>
    <property type="project" value="UniProtKB-UniRule"/>
</dbReference>
<dbReference type="Gene3D" id="1.10.246.140">
    <property type="match status" value="1"/>
</dbReference>
<keyword evidence="3" id="KW-0805">Transcription regulation</keyword>
<dbReference type="GO" id="GO:0000932">
    <property type="term" value="C:P-body"/>
    <property type="evidence" value="ECO:0007669"/>
    <property type="project" value="UniProtKB-SubCell"/>
</dbReference>
<reference evidence="4 5" key="1">
    <citation type="submission" date="2016-03" db="EMBL/GenBank/DDBJ databases">
        <authorList>
            <person name="Devillers H."/>
        </authorList>
    </citation>
    <scope>NUCLEOTIDE SEQUENCE [LARGE SCALE GENOMIC DNA]</scope>
    <source>
        <strain evidence="4">CBS 6772</strain>
    </source>
</reference>
<proteinExistence type="inferred from homology"/>
<keyword evidence="3" id="KW-0509">mRNA transport</keyword>
<dbReference type="HAMAP" id="MF_03046">
    <property type="entry name" value="ENY2_Sus1"/>
    <property type="match status" value="1"/>
</dbReference>
<dbReference type="OMA" id="YESGWFD"/>
<comment type="subunit">
    <text evidence="3">Component of the nuclear pore complex (NPC)-associated TREX-2 complex (transcription and export complex 2), composed of at least SUS1, SAC3, THP1, SEM1, and CDC31. TREX-2 contains 2 SUS1 chains. The TREX-2 complex interacts with the nucleoporin NUP1. Component of the 1.8 MDa SAGA transcription coactivator-HAT complex. SAGA is built of 5 distinct domains with specialized functions. Within the SAGA complex, SUS1, SGF11, SGF73 and UBP8 form an additional subcomplex of SAGA called the DUB module (deubiquitination module). Interacts directly with THP1, SAC3, SGF11, and with the RNA polymerase II.</text>
</comment>
<dbReference type="AlphaFoldDB" id="A0A1G4MBP0"/>
<dbReference type="Proteomes" id="UP000190831">
    <property type="component" value="Chromosome D"/>
</dbReference>
<dbReference type="GO" id="GO:0015031">
    <property type="term" value="P:protein transport"/>
    <property type="evidence" value="ECO:0007669"/>
    <property type="project" value="UniProtKB-KW"/>
</dbReference>
<dbReference type="Pfam" id="PF10163">
    <property type="entry name" value="EnY2"/>
    <property type="match status" value="1"/>
</dbReference>
<keyword evidence="3" id="KW-0813">Transport</keyword>
<evidence type="ECO:0000256" key="2">
    <source>
        <dbReference type="ARBA" id="ARBA00023010"/>
    </source>
</evidence>
<keyword evidence="1 3" id="KW-0156">Chromatin regulator</keyword>
<keyword evidence="2 3" id="KW-0811">Translocation</keyword>
<evidence type="ECO:0000256" key="3">
    <source>
        <dbReference type="HAMAP-Rule" id="MF_03046"/>
    </source>
</evidence>
<dbReference type="GO" id="GO:0005643">
    <property type="term" value="C:nuclear pore"/>
    <property type="evidence" value="ECO:0007669"/>
    <property type="project" value="UniProtKB-UniRule"/>
</dbReference>
<gene>
    <name evidence="3" type="primary">SUS1</name>
    <name evidence="4" type="ORF">LAFE_0D09142G</name>
</gene>
<protein>
    <recommendedName>
        <fullName evidence="3">Transcription and mRNA export factor SUS1</fullName>
    </recommendedName>
</protein>
<keyword evidence="5" id="KW-1185">Reference proteome</keyword>
<dbReference type="EMBL" id="LT598492">
    <property type="protein sequence ID" value="SCW01282.1"/>
    <property type="molecule type" value="Genomic_DNA"/>
</dbReference>
<dbReference type="GO" id="GO:0003713">
    <property type="term" value="F:transcription coactivator activity"/>
    <property type="evidence" value="ECO:0007669"/>
    <property type="project" value="UniProtKB-UniRule"/>
</dbReference>
<comment type="function">
    <text evidence="3">Involved in mRNA export coupled transcription activation by association with both the TREX-2 and the SAGA complexes. At the promoters, SAGA is required for recruitment of the basal transcription machinery. It influences RNA polymerase II transcriptional activity through different activities such as TBP interaction and promoter selectivity, interaction with transcription activators, and chromatin modification through histone acetylation and deubiquitination. Within the SAGA complex, participates to a subcomplex required for deubiquitination of H2B and for the maintenance of steady-state H3 methylation levels. The TREX-2 complex functions in docking export-competent ribonucleoprotein particles (mRNPs) to the nuclear entrance of the nuclear pore complex (nuclear basket). TREX-2 participates in mRNA export and accurate chromatin positioning in the nucleus by tethering genes to the nuclear periphery. May also be involved in cytoplasmic mRNA decay by interaction with components of P-bodies.</text>
</comment>
<dbReference type="OrthoDB" id="6221744at2759"/>
<keyword evidence="3" id="KW-0653">Protein transport</keyword>
<dbReference type="GO" id="GO:0006325">
    <property type="term" value="P:chromatin organization"/>
    <property type="evidence" value="ECO:0007669"/>
    <property type="project" value="UniProtKB-KW"/>
</dbReference>
<dbReference type="InterPro" id="IPR018783">
    <property type="entry name" value="TF_ENY2"/>
</dbReference>
<dbReference type="GO" id="GO:0070390">
    <property type="term" value="C:transcription export complex 2"/>
    <property type="evidence" value="ECO:0007669"/>
    <property type="project" value="UniProtKB-UniRule"/>
</dbReference>
<dbReference type="GO" id="GO:0071819">
    <property type="term" value="C:DUBm complex"/>
    <property type="evidence" value="ECO:0007669"/>
    <property type="project" value="UniProtKB-UniRule"/>
</dbReference>
<accession>A0A1G4MBP0</accession>
<keyword evidence="3" id="KW-0539">Nucleus</keyword>
<sequence length="99" mass="11328">MTSSDSRSLELKAQIQQYLVQSGNYEIISSKLTQMLLEDGWMDEVKRLTNEEIKSNDSTNFTQILAKVEPQALEMVSDSTRNNVINQIRQFLGEIVDTE</sequence>
<keyword evidence="3" id="KW-0010">Activator</keyword>
<dbReference type="STRING" id="4955.A0A1G4MBP0"/>
<organism evidence="4 5">
    <name type="scientific">Lachancea fermentati</name>
    <name type="common">Zygosaccharomyces fermentati</name>
    <dbReference type="NCBI Taxonomy" id="4955"/>
    <lineage>
        <taxon>Eukaryota</taxon>
        <taxon>Fungi</taxon>
        <taxon>Dikarya</taxon>
        <taxon>Ascomycota</taxon>
        <taxon>Saccharomycotina</taxon>
        <taxon>Saccharomycetes</taxon>
        <taxon>Saccharomycetales</taxon>
        <taxon>Saccharomycetaceae</taxon>
        <taxon>Lachancea</taxon>
    </lineage>
</organism>